<sequence length="462" mass="51674">METSGIVNTKICDIGPGNDNLFLQGIIVRTQEAKIIRMKRDNNERCVWSFTLRDSPQDLINVSAWGTPMFIQEIASKWKINDIVDLLNVKVVIRRISNNDDQYQPSVRSSFSITFNEGQSDIRPASSNVDDLVLLSSIPTKSVDSYLIISDIHSNGEKLKKQYVNVLAALQRVGATKQFRSKDGRSVVCKDLTLIDETYETITVTLWNEDLIHFSQTWTQQNTVLFLADVRVEWSDFRKAITLATTGKTVITENPSTTKAESLRNFLTAQPLQGTGKLDQIINKYTDLSVINSVMSCEKIISKGRSGTNSNEFTAVVYALLNFFDIDGPESFIATKCMRCQWKVDPSMELCLNANCQSVGGDLAPLFDQVYDIRVTLTDHTGSLVNCRLNNEAAVRMIGCKASQFPAFSEIQKTSIKWKFLLKYCTAKVVVLPLSGKDTSIITVMSLDTVSLSQYSSLVPLY</sequence>
<dbReference type="GO" id="GO:0003697">
    <property type="term" value="F:single-stranded DNA binding"/>
    <property type="evidence" value="ECO:0007669"/>
    <property type="project" value="TreeGrafter"/>
</dbReference>
<keyword evidence="2" id="KW-0469">Meiosis</keyword>
<protein>
    <recommendedName>
        <fullName evidence="8">Meiosis-specific with OB domain-containing protein</fullName>
    </recommendedName>
</protein>
<feature type="domain" description="MEIOB-like N-terminal" evidence="5">
    <location>
        <begin position="8"/>
        <end position="139"/>
    </location>
</feature>
<dbReference type="InterPro" id="IPR012340">
    <property type="entry name" value="NA-bd_OB-fold"/>
</dbReference>
<keyword evidence="1" id="KW-0238">DNA-binding</keyword>
<evidence type="ECO:0000259" key="4">
    <source>
        <dbReference type="Pfam" id="PF16900"/>
    </source>
</evidence>
<dbReference type="Gene3D" id="2.40.50.140">
    <property type="entry name" value="Nucleic acid-binding proteins"/>
    <property type="match status" value="3"/>
</dbReference>
<evidence type="ECO:0000256" key="2">
    <source>
        <dbReference type="ARBA" id="ARBA00023254"/>
    </source>
</evidence>
<feature type="domain" description="Replication protein A OB" evidence="4">
    <location>
        <begin position="160"/>
        <end position="239"/>
    </location>
</feature>
<dbReference type="Pfam" id="PF16900">
    <property type="entry name" value="REPA_OB_2"/>
    <property type="match status" value="1"/>
</dbReference>
<accession>A0AAN9Y6I0</accession>
<dbReference type="InterPro" id="IPR052469">
    <property type="entry name" value="MEIOB"/>
</dbReference>
<evidence type="ECO:0008006" key="8">
    <source>
        <dbReference type="Google" id="ProtNLM"/>
    </source>
</evidence>
<dbReference type="InterPro" id="IPR031657">
    <property type="entry name" value="REPA_OB_2"/>
</dbReference>
<dbReference type="PANTHER" id="PTHR21166">
    <property type="entry name" value="CELL DIVISION CONTROL PROTEIN 24 OB DOMAIN-CONTAINING PROTEIN-RELATED"/>
    <property type="match status" value="1"/>
</dbReference>
<dbReference type="PANTHER" id="PTHR21166:SF2">
    <property type="entry name" value="CELL DIVISION CONTROL PROTEIN 24 OB DOMAIN-CONTAINING PROTEIN-RELATED"/>
    <property type="match status" value="1"/>
</dbReference>
<keyword evidence="7" id="KW-1185">Reference proteome</keyword>
<evidence type="ECO:0000256" key="3">
    <source>
        <dbReference type="ARBA" id="ARBA00038329"/>
    </source>
</evidence>
<dbReference type="Pfam" id="PF24903">
    <property type="entry name" value="OB_MEIOB_N"/>
    <property type="match status" value="1"/>
</dbReference>
<comment type="caution">
    <text evidence="6">The sequence shown here is derived from an EMBL/GenBank/DDBJ whole genome shotgun (WGS) entry which is preliminary data.</text>
</comment>
<evidence type="ECO:0000256" key="1">
    <source>
        <dbReference type="ARBA" id="ARBA00023125"/>
    </source>
</evidence>
<dbReference type="Proteomes" id="UP001367676">
    <property type="component" value="Unassembled WGS sequence"/>
</dbReference>
<dbReference type="GO" id="GO:0008310">
    <property type="term" value="F:single-stranded DNA 3'-5' DNA exonuclease activity"/>
    <property type="evidence" value="ECO:0007669"/>
    <property type="project" value="TreeGrafter"/>
</dbReference>
<evidence type="ECO:0000313" key="7">
    <source>
        <dbReference type="Proteomes" id="UP001367676"/>
    </source>
</evidence>
<dbReference type="GO" id="GO:0000712">
    <property type="term" value="P:resolution of meiotic recombination intermediates"/>
    <property type="evidence" value="ECO:0007669"/>
    <property type="project" value="TreeGrafter"/>
</dbReference>
<dbReference type="SUPFAM" id="SSF50249">
    <property type="entry name" value="Nucleic acid-binding proteins"/>
    <property type="match status" value="2"/>
</dbReference>
<reference evidence="6 7" key="1">
    <citation type="submission" date="2024-03" db="EMBL/GenBank/DDBJ databases">
        <title>Adaptation during the transition from Ophiocordyceps entomopathogen to insect associate is accompanied by gene loss and intensified selection.</title>
        <authorList>
            <person name="Ward C.M."/>
            <person name="Onetto C.A."/>
            <person name="Borneman A.R."/>
        </authorList>
    </citation>
    <scope>NUCLEOTIDE SEQUENCE [LARGE SCALE GENOMIC DNA]</scope>
    <source>
        <strain evidence="6">AWRI1</strain>
        <tissue evidence="6">Single Adult Female</tissue>
    </source>
</reference>
<dbReference type="InterPro" id="IPR056880">
    <property type="entry name" value="OB_MEIOB_N"/>
</dbReference>
<evidence type="ECO:0000313" key="6">
    <source>
        <dbReference type="EMBL" id="KAK7593096.1"/>
    </source>
</evidence>
<evidence type="ECO:0000259" key="5">
    <source>
        <dbReference type="Pfam" id="PF24903"/>
    </source>
</evidence>
<dbReference type="EMBL" id="JBBCAQ010000020">
    <property type="protein sequence ID" value="KAK7593096.1"/>
    <property type="molecule type" value="Genomic_DNA"/>
</dbReference>
<gene>
    <name evidence="6" type="ORF">V9T40_007848</name>
</gene>
<dbReference type="AlphaFoldDB" id="A0AAN9Y6I0"/>
<proteinExistence type="inferred from homology"/>
<name>A0AAN9Y6I0_9HEMI</name>
<comment type="similarity">
    <text evidence="3">Belongs to the MEIOB family.</text>
</comment>
<organism evidence="6 7">
    <name type="scientific">Parthenolecanium corni</name>
    <dbReference type="NCBI Taxonomy" id="536013"/>
    <lineage>
        <taxon>Eukaryota</taxon>
        <taxon>Metazoa</taxon>
        <taxon>Ecdysozoa</taxon>
        <taxon>Arthropoda</taxon>
        <taxon>Hexapoda</taxon>
        <taxon>Insecta</taxon>
        <taxon>Pterygota</taxon>
        <taxon>Neoptera</taxon>
        <taxon>Paraneoptera</taxon>
        <taxon>Hemiptera</taxon>
        <taxon>Sternorrhyncha</taxon>
        <taxon>Coccoidea</taxon>
        <taxon>Coccidae</taxon>
        <taxon>Parthenolecanium</taxon>
    </lineage>
</organism>